<accession>A0A8I3AEP4</accession>
<reference evidence="2" key="1">
    <citation type="submission" date="2021-03" db="EMBL/GenBank/DDBJ databases">
        <title>Evolutionary innovations through gain and loss of genes in the ectomycorrhizal Boletales.</title>
        <authorList>
            <person name="Wu G."/>
            <person name="Miyauchi S."/>
            <person name="Morin E."/>
            <person name="Yang Z.-L."/>
            <person name="Xu J."/>
            <person name="Martin F.M."/>
        </authorList>
    </citation>
    <scope>NUCLEOTIDE SEQUENCE</scope>
    <source>
        <strain evidence="2">BR01</strain>
    </source>
</reference>
<protein>
    <submittedName>
        <fullName evidence="2">Uncharacterized protein</fullName>
    </submittedName>
</protein>
<evidence type="ECO:0000313" key="2">
    <source>
        <dbReference type="EMBL" id="KAG6380598.1"/>
    </source>
</evidence>
<dbReference type="OrthoDB" id="3059771at2759"/>
<dbReference type="EMBL" id="JAGFBS010000002">
    <property type="protein sequence ID" value="KAG6380598.1"/>
    <property type="molecule type" value="Genomic_DNA"/>
</dbReference>
<proteinExistence type="predicted"/>
<dbReference type="AlphaFoldDB" id="A0A8I3AEP4"/>
<keyword evidence="3" id="KW-1185">Reference proteome</keyword>
<organism evidence="2 3">
    <name type="scientific">Boletus reticuloceps</name>
    <dbReference type="NCBI Taxonomy" id="495285"/>
    <lineage>
        <taxon>Eukaryota</taxon>
        <taxon>Fungi</taxon>
        <taxon>Dikarya</taxon>
        <taxon>Basidiomycota</taxon>
        <taxon>Agaricomycotina</taxon>
        <taxon>Agaricomycetes</taxon>
        <taxon>Agaricomycetidae</taxon>
        <taxon>Boletales</taxon>
        <taxon>Boletineae</taxon>
        <taxon>Boletaceae</taxon>
        <taxon>Boletoideae</taxon>
        <taxon>Boletus</taxon>
    </lineage>
</organism>
<comment type="caution">
    <text evidence="2">The sequence shown here is derived from an EMBL/GenBank/DDBJ whole genome shotgun (WGS) entry which is preliminary data.</text>
</comment>
<evidence type="ECO:0000256" key="1">
    <source>
        <dbReference type="SAM" id="MobiDB-lite"/>
    </source>
</evidence>
<sequence>MYDAPDRLCDTFYATFEDDDPPIDTLRPTTPLSDRSRTLRRTISYASIDTVRPPNKGIRRRIEDIAENLKQKSTKKKKNRPSIQDVLKNVARDGKSDSKTPPESRKARHGQKATSPSRDSLHRPEEKSVLSIADRLNSSAPLDFELDPPLTVSGCKSDSLVDAPLFNEEEDVLGDWTFPVRSLQPGAHIATEHKDTFQSPKIDIKDVQLDIRASEMDVTIWDGLQAPHHVFKYRLFLRCTTHPYDSVSLPDIRRVEMDCNTRPASSHYARPPVLQAAYLGAAPGRVTNLSELPKVNSKAGIHMDRVWYKIRDDDGTWGWYRDAFVPLSSRLFDKMEYREFKLVSRVWVGESWVENELTFGISMLLRGVDMK</sequence>
<feature type="region of interest" description="Disordered" evidence="1">
    <location>
        <begin position="69"/>
        <end position="127"/>
    </location>
</feature>
<evidence type="ECO:0000313" key="3">
    <source>
        <dbReference type="Proteomes" id="UP000683000"/>
    </source>
</evidence>
<dbReference type="Proteomes" id="UP000683000">
    <property type="component" value="Unassembled WGS sequence"/>
</dbReference>
<feature type="compositionally biased region" description="Basic and acidic residues" evidence="1">
    <location>
        <begin position="90"/>
        <end position="105"/>
    </location>
</feature>
<gene>
    <name evidence="2" type="ORF">JVT61DRAFT_4962</name>
</gene>
<name>A0A8I3AEP4_9AGAM</name>